<evidence type="ECO:0000313" key="2">
    <source>
        <dbReference type="EMBL" id="SFK56209.1"/>
    </source>
</evidence>
<gene>
    <name evidence="2" type="ORF">SAMN04488125_102412</name>
</gene>
<protein>
    <submittedName>
        <fullName evidence="2">Oxidoreductase molybdopterin binding domain-containing protein</fullName>
    </submittedName>
</protein>
<dbReference type="PANTHER" id="PTHR43032:SF4">
    <property type="entry name" value="OXIDOREDUCTASE MOLYBDOPTERIN-BINDING DOMAIN-CONTAINING PROTEIN"/>
    <property type="match status" value="1"/>
</dbReference>
<reference evidence="3" key="1">
    <citation type="submission" date="2016-10" db="EMBL/GenBank/DDBJ databases">
        <authorList>
            <person name="Varghese N."/>
            <person name="Submissions S."/>
        </authorList>
    </citation>
    <scope>NUCLEOTIDE SEQUENCE [LARGE SCALE GENOMIC DNA]</scope>
    <source>
        <strain evidence="3">CGMCC 1.6474</strain>
    </source>
</reference>
<dbReference type="OrthoDB" id="9778777at2"/>
<name>A0A1I4AKE0_9HYPH</name>
<proteinExistence type="predicted"/>
<dbReference type="RefSeq" id="WP_091942483.1">
    <property type="nucleotide sequence ID" value="NZ_FOSV01000002.1"/>
</dbReference>
<dbReference type="AlphaFoldDB" id="A0A1I4AKE0"/>
<dbReference type="EMBL" id="FOSV01000002">
    <property type="protein sequence ID" value="SFK56209.1"/>
    <property type="molecule type" value="Genomic_DNA"/>
</dbReference>
<organism evidence="2 3">
    <name type="scientific">Methylorubrum salsuginis</name>
    <dbReference type="NCBI Taxonomy" id="414703"/>
    <lineage>
        <taxon>Bacteria</taxon>
        <taxon>Pseudomonadati</taxon>
        <taxon>Pseudomonadota</taxon>
        <taxon>Alphaproteobacteria</taxon>
        <taxon>Hyphomicrobiales</taxon>
        <taxon>Methylobacteriaceae</taxon>
        <taxon>Methylorubrum</taxon>
    </lineage>
</organism>
<dbReference type="CDD" id="cd02109">
    <property type="entry name" value="arch_bact_SO_family_Moco"/>
    <property type="match status" value="1"/>
</dbReference>
<dbReference type="InterPro" id="IPR036374">
    <property type="entry name" value="OxRdtase_Mopterin-bd_sf"/>
</dbReference>
<dbReference type="InterPro" id="IPR000572">
    <property type="entry name" value="OxRdtase_Mopterin-bd_dom"/>
</dbReference>
<keyword evidence="3" id="KW-1185">Reference proteome</keyword>
<dbReference type="Pfam" id="PF00174">
    <property type="entry name" value="Oxidored_molyb"/>
    <property type="match status" value="1"/>
</dbReference>
<dbReference type="STRING" id="414703.SAMN04488125_102412"/>
<dbReference type="PANTHER" id="PTHR43032">
    <property type="entry name" value="PROTEIN-METHIONINE-SULFOXIDE REDUCTASE"/>
    <property type="match status" value="1"/>
</dbReference>
<dbReference type="Gene3D" id="3.90.420.10">
    <property type="entry name" value="Oxidoreductase, molybdopterin-binding domain"/>
    <property type="match status" value="1"/>
</dbReference>
<evidence type="ECO:0000259" key="1">
    <source>
        <dbReference type="Pfam" id="PF00174"/>
    </source>
</evidence>
<feature type="domain" description="Oxidoreductase molybdopterin-binding" evidence="1">
    <location>
        <begin position="35"/>
        <end position="181"/>
    </location>
</feature>
<dbReference type="Proteomes" id="UP000198804">
    <property type="component" value="Unassembled WGS sequence"/>
</dbReference>
<sequence length="201" mass="22730">MATRGFTGRPPAAEIRERLPPGQYLTDDFPVLQMGPTPRVSTEGWRFTLRQGAKPLASWSWDELQALPRTRWGGDIHCVTKWSKFDTAWEGVTIDDLLAAAGLEAPTGFVLAEGHDDYTTNIPVPDLLGGKAMIATLYEGQPIEPDHGGPARLLVPHLYFWKSAKWVKSLRFTERDEAGFWELRGYHMYGDPWREQRFTGD</sequence>
<evidence type="ECO:0000313" key="3">
    <source>
        <dbReference type="Proteomes" id="UP000198804"/>
    </source>
</evidence>
<accession>A0A1I4AKE0</accession>
<dbReference type="SUPFAM" id="SSF56524">
    <property type="entry name" value="Oxidoreductase molybdopterin-binding domain"/>
    <property type="match status" value="1"/>
</dbReference>